<dbReference type="EMBL" id="CAKLDI010000001">
    <property type="protein sequence ID" value="CAH0534255.1"/>
    <property type="molecule type" value="Genomic_DNA"/>
</dbReference>
<evidence type="ECO:0000259" key="2">
    <source>
        <dbReference type="PROSITE" id="PS50937"/>
    </source>
</evidence>
<dbReference type="Proteomes" id="UP000838672">
    <property type="component" value="Unassembled WGS sequence"/>
</dbReference>
<dbReference type="Pfam" id="PF13649">
    <property type="entry name" value="Methyltransf_25"/>
    <property type="match status" value="1"/>
</dbReference>
<comment type="caution">
    <text evidence="3">The sequence shown here is derived from an EMBL/GenBank/DDBJ whole genome shotgun (WGS) entry which is preliminary data.</text>
</comment>
<dbReference type="SUPFAM" id="SSF53335">
    <property type="entry name" value="S-adenosyl-L-methionine-dependent methyltransferases"/>
    <property type="match status" value="1"/>
</dbReference>
<dbReference type="InterPro" id="IPR009061">
    <property type="entry name" value="DNA-bd_dom_put_sf"/>
</dbReference>
<dbReference type="PANTHER" id="PTHR30204:SF97">
    <property type="entry name" value="MERR FAMILY REGULATORY PROTEIN"/>
    <property type="match status" value="1"/>
</dbReference>
<evidence type="ECO:0000313" key="3">
    <source>
        <dbReference type="EMBL" id="CAH0534255.1"/>
    </source>
</evidence>
<dbReference type="InterPro" id="IPR041698">
    <property type="entry name" value="Methyltransf_25"/>
</dbReference>
<protein>
    <recommendedName>
        <fullName evidence="2">HTH merR-type domain-containing protein</fullName>
    </recommendedName>
</protein>
<dbReference type="PANTHER" id="PTHR30204">
    <property type="entry name" value="REDOX-CYCLING DRUG-SENSING TRANSCRIPTIONAL ACTIVATOR SOXR"/>
    <property type="match status" value="1"/>
</dbReference>
<dbReference type="CDD" id="cd02440">
    <property type="entry name" value="AdoMet_MTases"/>
    <property type="match status" value="1"/>
</dbReference>
<dbReference type="RefSeq" id="WP_237466682.1">
    <property type="nucleotide sequence ID" value="NZ_CAKLDI010000001.1"/>
</dbReference>
<name>A0ABM8ZVM5_9VIBR</name>
<dbReference type="InterPro" id="IPR029063">
    <property type="entry name" value="SAM-dependent_MTases_sf"/>
</dbReference>
<gene>
    <name evidence="3" type="ORF">VST7929_02170</name>
</gene>
<dbReference type="PROSITE" id="PS50937">
    <property type="entry name" value="HTH_MERR_2"/>
    <property type="match status" value="1"/>
</dbReference>
<accession>A0ABM8ZVM5</accession>
<dbReference type="SUPFAM" id="SSF46955">
    <property type="entry name" value="Putative DNA-binding domain"/>
    <property type="match status" value="1"/>
</dbReference>
<dbReference type="Gene3D" id="3.40.50.150">
    <property type="entry name" value="Vaccinia Virus protein VP39"/>
    <property type="match status" value="1"/>
</dbReference>
<feature type="domain" description="HTH merR-type" evidence="2">
    <location>
        <begin position="1"/>
        <end position="69"/>
    </location>
</feature>
<evidence type="ECO:0000256" key="1">
    <source>
        <dbReference type="ARBA" id="ARBA00023125"/>
    </source>
</evidence>
<dbReference type="SMART" id="SM00422">
    <property type="entry name" value="HTH_MERR"/>
    <property type="match status" value="1"/>
</dbReference>
<keyword evidence="1" id="KW-0238">DNA-binding</keyword>
<dbReference type="Gene3D" id="1.10.1660.10">
    <property type="match status" value="1"/>
</dbReference>
<organism evidence="3 4">
    <name type="scientific">Vibrio stylophorae</name>
    <dbReference type="NCBI Taxonomy" id="659351"/>
    <lineage>
        <taxon>Bacteria</taxon>
        <taxon>Pseudomonadati</taxon>
        <taxon>Pseudomonadota</taxon>
        <taxon>Gammaproteobacteria</taxon>
        <taxon>Vibrionales</taxon>
        <taxon>Vibrionaceae</taxon>
        <taxon>Vibrio</taxon>
    </lineage>
</organism>
<sequence>MYQISELAKCVGLSRATLLYYEKLGLIAGTRQSNGYRCYSERDLQRLKLLQKLQAGGLSLKECLACLEAKMDRDTLQQRLHTLDTEIEHKKKARDLLAAMLGEHAMRDWHQSLELSAPQAHFDWLLKQGFDEKHALRLKWLSKDMNEHDQYMADFERLFEGLVHLGPSSEDDVLRALHALPIDAGKMLEIGCGKGASTLPLAKASQFQITALDNDEYSLSCVQQRAIELGFSEQITTHCASMTQMPFEAQQFDLLWAEGSAYIMGVTQALSQWRALLRPQGYLVLSDLVWLLEQRDPKASEFWQLNYPDMSTVAQRLQQMQAAGYAVVDHFTLTEKAWQNYLMPLNERLSEICQASISSNAWRDLNTELEIHRQFLGQYGYHMFILKRVD</sequence>
<dbReference type="Pfam" id="PF13411">
    <property type="entry name" value="MerR_1"/>
    <property type="match status" value="1"/>
</dbReference>
<evidence type="ECO:0000313" key="4">
    <source>
        <dbReference type="Proteomes" id="UP000838672"/>
    </source>
</evidence>
<dbReference type="InterPro" id="IPR000551">
    <property type="entry name" value="MerR-type_HTH_dom"/>
</dbReference>
<keyword evidence="4" id="KW-1185">Reference proteome</keyword>
<reference evidence="3" key="1">
    <citation type="submission" date="2021-11" db="EMBL/GenBank/DDBJ databases">
        <authorList>
            <person name="Rodrigo-Torres L."/>
            <person name="Arahal R. D."/>
            <person name="Lucena T."/>
        </authorList>
    </citation>
    <scope>NUCLEOTIDE SEQUENCE</scope>
    <source>
        <strain evidence="3">CECT 7929</strain>
    </source>
</reference>
<dbReference type="PRINTS" id="PR00040">
    <property type="entry name" value="HTHMERR"/>
</dbReference>
<proteinExistence type="predicted"/>
<dbReference type="InterPro" id="IPR047057">
    <property type="entry name" value="MerR_fam"/>
</dbReference>